<sequence length="86" mass="9393">MTLQRFRNTVLFVAATALGAASPGLGCNEPCPEELPEGMYRVEGDVAGWRAGSGQIEVTETRMHVAYVTTDGSAWEVEYIRVPDPY</sequence>
<reference evidence="2 3" key="1">
    <citation type="submission" date="2022-11" db="EMBL/GenBank/DDBJ databases">
        <title>Minimal conservation of predation-associated metabolite biosynthetic gene clusters underscores biosynthetic potential of Myxococcota including descriptions for ten novel species: Archangium lansinium sp. nov., Myxococcus landrumus sp. nov., Nannocystis bai.</title>
        <authorList>
            <person name="Ahearne A."/>
            <person name="Stevens C."/>
            <person name="Dowd S."/>
        </authorList>
    </citation>
    <scope>NUCLEOTIDE SEQUENCE [LARGE SCALE GENOMIC DNA]</scope>
    <source>
        <strain evidence="2 3">BB15-2</strain>
    </source>
</reference>
<feature type="signal peptide" evidence="1">
    <location>
        <begin position="1"/>
        <end position="26"/>
    </location>
</feature>
<keyword evidence="3" id="KW-1185">Reference proteome</keyword>
<dbReference type="Proteomes" id="UP001221686">
    <property type="component" value="Unassembled WGS sequence"/>
</dbReference>
<evidence type="ECO:0000256" key="1">
    <source>
        <dbReference type="SAM" id="SignalP"/>
    </source>
</evidence>
<dbReference type="EMBL" id="JAQNDL010000001">
    <property type="protein sequence ID" value="MDC0716736.1"/>
    <property type="molecule type" value="Genomic_DNA"/>
</dbReference>
<dbReference type="RefSeq" id="WP_272085227.1">
    <property type="nucleotide sequence ID" value="NZ_JAQNDL010000001.1"/>
</dbReference>
<keyword evidence="1" id="KW-0732">Signal</keyword>
<evidence type="ECO:0000313" key="2">
    <source>
        <dbReference type="EMBL" id="MDC0716736.1"/>
    </source>
</evidence>
<evidence type="ECO:0008006" key="4">
    <source>
        <dbReference type="Google" id="ProtNLM"/>
    </source>
</evidence>
<evidence type="ECO:0000313" key="3">
    <source>
        <dbReference type="Proteomes" id="UP001221686"/>
    </source>
</evidence>
<feature type="chain" id="PRO_5047530760" description="Secreted protein" evidence="1">
    <location>
        <begin position="27"/>
        <end position="86"/>
    </location>
</feature>
<organism evidence="2 3">
    <name type="scientific">Nannocystis bainbridge</name>
    <dbReference type="NCBI Taxonomy" id="2995303"/>
    <lineage>
        <taxon>Bacteria</taxon>
        <taxon>Pseudomonadati</taxon>
        <taxon>Myxococcota</taxon>
        <taxon>Polyangia</taxon>
        <taxon>Nannocystales</taxon>
        <taxon>Nannocystaceae</taxon>
        <taxon>Nannocystis</taxon>
    </lineage>
</organism>
<name>A0ABT5DT77_9BACT</name>
<accession>A0ABT5DT77</accession>
<comment type="caution">
    <text evidence="2">The sequence shown here is derived from an EMBL/GenBank/DDBJ whole genome shotgun (WGS) entry which is preliminary data.</text>
</comment>
<protein>
    <recommendedName>
        <fullName evidence="4">Secreted protein</fullName>
    </recommendedName>
</protein>
<gene>
    <name evidence="2" type="ORF">POL25_07525</name>
</gene>
<proteinExistence type="predicted"/>